<sequence length="148" mass="16532">MPLHGEYKPSATSWVRDQVAQYEATEGAEGGTFLDLPVIILTTKGVKSGKIRKMPLMRVEHNGSYAVAASNGGADTHPSWYQNVVAHPLVEVQDRAVKQDMIARELHGEEKAEWWKRADAAYPPFVEYRAGTDRDIPLFVLEPVADER</sequence>
<comment type="similarity">
    <text evidence="1">Belongs to the F420H(2)-dependent quinone reductase family.</text>
</comment>
<reference evidence="4" key="1">
    <citation type="submission" date="2017-05" db="EMBL/GenBank/DDBJ databases">
        <title>Streptomyces olivochromogenes NBRC 3561 whole genome shotgun sequence.</title>
        <authorList>
            <person name="Dohra H."/>
            <person name="Kodani S."/>
        </authorList>
    </citation>
    <scope>NUCLEOTIDE SEQUENCE [LARGE SCALE GENOMIC DNA]</scope>
    <source>
        <strain evidence="4">NBRC 3561</strain>
    </source>
</reference>
<dbReference type="NCBIfam" id="TIGR00026">
    <property type="entry name" value="hi_GC_TIGR00026"/>
    <property type="match status" value="1"/>
</dbReference>
<dbReference type="GO" id="GO:0005886">
    <property type="term" value="C:plasma membrane"/>
    <property type="evidence" value="ECO:0007669"/>
    <property type="project" value="TreeGrafter"/>
</dbReference>
<dbReference type="RefSeq" id="WP_067379360.1">
    <property type="nucleotide sequence ID" value="NZ_BDQI01000018.1"/>
</dbReference>
<keyword evidence="4" id="KW-1185">Reference proteome</keyword>
<evidence type="ECO:0000256" key="1">
    <source>
        <dbReference type="ARBA" id="ARBA00008710"/>
    </source>
</evidence>
<dbReference type="Proteomes" id="UP000217446">
    <property type="component" value="Unassembled WGS sequence"/>
</dbReference>
<organism evidence="3 4">
    <name type="scientific">Streptomyces olivochromogenes</name>
    <dbReference type="NCBI Taxonomy" id="1963"/>
    <lineage>
        <taxon>Bacteria</taxon>
        <taxon>Bacillati</taxon>
        <taxon>Actinomycetota</taxon>
        <taxon>Actinomycetes</taxon>
        <taxon>Kitasatosporales</taxon>
        <taxon>Streptomycetaceae</taxon>
        <taxon>Streptomyces</taxon>
    </lineage>
</organism>
<dbReference type="STRING" id="1963.AQJ27_38255"/>
<evidence type="ECO:0000256" key="2">
    <source>
        <dbReference type="ARBA" id="ARBA00049106"/>
    </source>
</evidence>
<comment type="catalytic activity">
    <reaction evidence="2">
        <text>oxidized coenzyme F420-(gamma-L-Glu)(n) + a quinol + H(+) = reduced coenzyme F420-(gamma-L-Glu)(n) + a quinone</text>
        <dbReference type="Rhea" id="RHEA:39663"/>
        <dbReference type="Rhea" id="RHEA-COMP:12939"/>
        <dbReference type="Rhea" id="RHEA-COMP:14378"/>
        <dbReference type="ChEBI" id="CHEBI:15378"/>
        <dbReference type="ChEBI" id="CHEBI:24646"/>
        <dbReference type="ChEBI" id="CHEBI:132124"/>
        <dbReference type="ChEBI" id="CHEBI:133980"/>
        <dbReference type="ChEBI" id="CHEBI:139511"/>
    </reaction>
</comment>
<dbReference type="PANTHER" id="PTHR39428:SF3">
    <property type="entry name" value="DEAZAFLAVIN-DEPENDENT NITROREDUCTASE"/>
    <property type="match status" value="1"/>
</dbReference>
<dbReference type="Pfam" id="PF04075">
    <property type="entry name" value="F420H2_quin_red"/>
    <property type="match status" value="1"/>
</dbReference>
<dbReference type="PANTHER" id="PTHR39428">
    <property type="entry name" value="F420H(2)-DEPENDENT QUINONE REDUCTASE RV1261C"/>
    <property type="match status" value="1"/>
</dbReference>
<dbReference type="AlphaFoldDB" id="A0A250VM90"/>
<accession>A0A250VM90</accession>
<evidence type="ECO:0000313" key="4">
    <source>
        <dbReference type="Proteomes" id="UP000217446"/>
    </source>
</evidence>
<name>A0A250VM90_STROL</name>
<evidence type="ECO:0000313" key="3">
    <source>
        <dbReference type="EMBL" id="GAX55327.1"/>
    </source>
</evidence>
<dbReference type="Gene3D" id="2.30.110.10">
    <property type="entry name" value="Electron Transport, Fmn-binding Protein, Chain A"/>
    <property type="match status" value="1"/>
</dbReference>
<dbReference type="InterPro" id="IPR004378">
    <property type="entry name" value="F420H2_quin_Rdtase"/>
</dbReference>
<proteinExistence type="inferred from homology"/>
<protein>
    <submittedName>
        <fullName evidence="3">Nitroreductase</fullName>
    </submittedName>
</protein>
<dbReference type="GO" id="GO:0016491">
    <property type="term" value="F:oxidoreductase activity"/>
    <property type="evidence" value="ECO:0007669"/>
    <property type="project" value="InterPro"/>
</dbReference>
<dbReference type="EMBL" id="BDQI01000018">
    <property type="protein sequence ID" value="GAX55327.1"/>
    <property type="molecule type" value="Genomic_DNA"/>
</dbReference>
<gene>
    <name evidence="3" type="ORF">SO3561_06882</name>
</gene>
<dbReference type="InterPro" id="IPR012349">
    <property type="entry name" value="Split_barrel_FMN-bd"/>
</dbReference>
<dbReference type="GO" id="GO:0070967">
    <property type="term" value="F:coenzyme F420 binding"/>
    <property type="evidence" value="ECO:0007669"/>
    <property type="project" value="TreeGrafter"/>
</dbReference>
<comment type="caution">
    <text evidence="3">The sequence shown here is derived from an EMBL/GenBank/DDBJ whole genome shotgun (WGS) entry which is preliminary data.</text>
</comment>